<organism evidence="5 6">
    <name type="scientific">Meira miltonrushii</name>
    <dbReference type="NCBI Taxonomy" id="1280837"/>
    <lineage>
        <taxon>Eukaryota</taxon>
        <taxon>Fungi</taxon>
        <taxon>Dikarya</taxon>
        <taxon>Basidiomycota</taxon>
        <taxon>Ustilaginomycotina</taxon>
        <taxon>Exobasidiomycetes</taxon>
        <taxon>Exobasidiales</taxon>
        <taxon>Brachybasidiaceae</taxon>
        <taxon>Meira</taxon>
    </lineage>
</organism>
<dbReference type="GO" id="GO:0003677">
    <property type="term" value="F:DNA binding"/>
    <property type="evidence" value="ECO:0007669"/>
    <property type="project" value="InterPro"/>
</dbReference>
<accession>A0A316V2E4</accession>
<feature type="compositionally biased region" description="Polar residues" evidence="3">
    <location>
        <begin position="1005"/>
        <end position="1015"/>
    </location>
</feature>
<dbReference type="InParanoid" id="A0A316V2E4"/>
<dbReference type="GO" id="GO:0001080">
    <property type="term" value="P:nitrogen catabolite activation of transcription from RNA polymerase II promoter"/>
    <property type="evidence" value="ECO:0007669"/>
    <property type="project" value="TreeGrafter"/>
</dbReference>
<dbReference type="STRING" id="1280837.A0A316V2E4"/>
<evidence type="ECO:0000256" key="3">
    <source>
        <dbReference type="SAM" id="MobiDB-lite"/>
    </source>
</evidence>
<dbReference type="FunCoup" id="A0A316V2E4">
    <property type="interactions" value="139"/>
</dbReference>
<dbReference type="GO" id="GO:0008270">
    <property type="term" value="F:zinc ion binding"/>
    <property type="evidence" value="ECO:0007669"/>
    <property type="project" value="InterPro"/>
</dbReference>
<dbReference type="InterPro" id="IPR050797">
    <property type="entry name" value="Carb_Metab_Trans_Reg"/>
</dbReference>
<name>A0A316V2E4_9BASI</name>
<dbReference type="AlphaFoldDB" id="A0A316V2E4"/>
<protein>
    <recommendedName>
        <fullName evidence="4">Zn(2)-C6 fungal-type domain-containing protein</fullName>
    </recommendedName>
</protein>
<dbReference type="GO" id="GO:0000981">
    <property type="term" value="F:DNA-binding transcription factor activity, RNA polymerase II-specific"/>
    <property type="evidence" value="ECO:0007669"/>
    <property type="project" value="InterPro"/>
</dbReference>
<evidence type="ECO:0000259" key="4">
    <source>
        <dbReference type="PROSITE" id="PS50048"/>
    </source>
</evidence>
<dbReference type="EMBL" id="KZ819608">
    <property type="protein sequence ID" value="PWN31434.1"/>
    <property type="molecule type" value="Genomic_DNA"/>
</dbReference>
<reference evidence="5 6" key="1">
    <citation type="journal article" date="2018" name="Mol. Biol. Evol.">
        <title>Broad Genomic Sampling Reveals a Smut Pathogenic Ancestry of the Fungal Clade Ustilaginomycotina.</title>
        <authorList>
            <person name="Kijpornyongpan T."/>
            <person name="Mondo S.J."/>
            <person name="Barry K."/>
            <person name="Sandor L."/>
            <person name="Lee J."/>
            <person name="Lipzen A."/>
            <person name="Pangilinan J."/>
            <person name="LaButti K."/>
            <person name="Hainaut M."/>
            <person name="Henrissat B."/>
            <person name="Grigoriev I.V."/>
            <person name="Spatafora J.W."/>
            <person name="Aime M.C."/>
        </authorList>
    </citation>
    <scope>NUCLEOTIDE SEQUENCE [LARGE SCALE GENOMIC DNA]</scope>
    <source>
        <strain evidence="5 6">MCA 3882</strain>
    </source>
</reference>
<feature type="region of interest" description="Disordered" evidence="3">
    <location>
        <begin position="222"/>
        <end position="296"/>
    </location>
</feature>
<feature type="compositionally biased region" description="Polar residues" evidence="3">
    <location>
        <begin position="13"/>
        <end position="54"/>
    </location>
</feature>
<keyword evidence="1" id="KW-0479">Metal-binding</keyword>
<dbReference type="InterPro" id="IPR036864">
    <property type="entry name" value="Zn2-C6_fun-type_DNA-bd_sf"/>
</dbReference>
<evidence type="ECO:0000313" key="6">
    <source>
        <dbReference type="Proteomes" id="UP000245771"/>
    </source>
</evidence>
<feature type="compositionally biased region" description="Polar residues" evidence="3">
    <location>
        <begin position="284"/>
        <end position="296"/>
    </location>
</feature>
<dbReference type="OrthoDB" id="3365957at2759"/>
<proteinExistence type="predicted"/>
<keyword evidence="6" id="KW-1185">Reference proteome</keyword>
<sequence>MLTSEGYAHIHPASNTQQTTNHTMQSEPGTSNIGAYPMQHTTSSDLRMSFPTPSESKEIHSSFQPNQQYRQMYQNQPQSMYNNGHQDHNQHHQQQQLAAPPLIPSVMQARPTPHAQDRQSTLLGQMSSFGPPYHQSKPLQRQGSQSGSSSTEGTHARAYRSRKDRPCDSCRKRKSRCIIEETGQDCQSCRMNNRNCTFEMSPTPRSRPIKNEDGVVVASVVVPRKRSHSQRQMSNSSSPADNEHSRSSIMQINSASSDETPRPPPPAPQPSSHMTPFRQPPTPQRSTSTSDVIGTSPTMASVLHGRRSSQTQNAFGLVPSSSVSSTSSHPKPGITADQGEEGEQSMVNERATSTQLYQLISSVMFKEDKDIFNTAENERVNEVSNEPLEHNEEDQEHEKGMIGVVLGSCSSEDPQLLRQAGSPGSTHKQGAATSPGNDQTSNSSKTTMPPPATPERDSGSAATHNQNGHSSSNSYPLQVRQMNGDPYNPVFFAFVPAHPYGRSNNKTGSQIGLPGYAKLKESLQSRIGQLMVLYSQRDSAAFPLLFESQRRKFRQTAVEASTKSANVDVPLPLVLATATLATATVYDVTLRPISKQAWGSNLHALMQQFEHSTLTTIQVALTDLTGRPSINTSGNLMTFNQTLAISHMLGLHLDPTNWTISNEEKDVRIRLWWATVIHDKWSSLCWGRPSTIHQQDYTVPLPRRNGFSPCTEHLEDKGLKTYAFGTGWHTHQNAHTPGDTFSGLCRLTLILSDILAEFHSVRGIHVMHRNSFAVSQRVKAYLVQLEDWMDLLPSTLRSVLKCDDGGAQGTEGIPGTRSLQLSYLGVNLLLCRTLLDSVTTKGTQECDRHIPAHRTGLHGCLMMVEYLESLDENDYGGFFLHYGSHHIASCLSLLARLCYGFARLGQEDSLQTSIICMSRLLVRLSDAHRLYKWDLAELALTRSRAILPAMEASIPDWTKFFGESPFAQDEEGGEQDGTSSDVFNNRSRLAGTTTVKKEFDEKCQNHTQPSKQAQAPRNAGTMMGKSQPSNNKIALSTLNGLVLHSQNSPTAHINPRTAGLMGMLGIGMNSVNGFPTGPNEQGMGALFHPYMDSGPYASIPIDAAGLPYPIGMNNTSSAQSTLQNGHVASPAIGSSTTGASHLLSSMEVDWLGMGLEPNTYSEYFVNSSLMNGAGNGIGSSNSNSNGN</sequence>
<dbReference type="GO" id="GO:0006351">
    <property type="term" value="P:DNA-templated transcription"/>
    <property type="evidence" value="ECO:0007669"/>
    <property type="project" value="InterPro"/>
</dbReference>
<feature type="region of interest" description="Disordered" evidence="3">
    <location>
        <begin position="1"/>
        <end position="68"/>
    </location>
</feature>
<dbReference type="GO" id="GO:0005634">
    <property type="term" value="C:nucleus"/>
    <property type="evidence" value="ECO:0007669"/>
    <property type="project" value="TreeGrafter"/>
</dbReference>
<dbReference type="CDD" id="cd00067">
    <property type="entry name" value="GAL4"/>
    <property type="match status" value="1"/>
</dbReference>
<feature type="region of interest" description="Disordered" evidence="3">
    <location>
        <begin position="316"/>
        <end position="346"/>
    </location>
</feature>
<dbReference type="PANTHER" id="PTHR31668:SF10">
    <property type="entry name" value="ZN(II)2CYS6 TRANSCRIPTION FACTOR (EUROFUNG)"/>
    <property type="match status" value="1"/>
</dbReference>
<dbReference type="InterPro" id="IPR001138">
    <property type="entry name" value="Zn2Cys6_DnaBD"/>
</dbReference>
<dbReference type="Proteomes" id="UP000245771">
    <property type="component" value="Unassembled WGS sequence"/>
</dbReference>
<dbReference type="SUPFAM" id="SSF57701">
    <property type="entry name" value="Zn2/Cys6 DNA-binding domain"/>
    <property type="match status" value="1"/>
</dbReference>
<feature type="region of interest" description="Disordered" evidence="3">
    <location>
        <begin position="414"/>
        <end position="481"/>
    </location>
</feature>
<feature type="region of interest" description="Disordered" evidence="3">
    <location>
        <begin position="999"/>
        <end position="1028"/>
    </location>
</feature>
<dbReference type="PROSITE" id="PS00463">
    <property type="entry name" value="ZN2_CY6_FUNGAL_1"/>
    <property type="match status" value="1"/>
</dbReference>
<dbReference type="PROSITE" id="PS50048">
    <property type="entry name" value="ZN2_CY6_FUNGAL_2"/>
    <property type="match status" value="1"/>
</dbReference>
<dbReference type="Pfam" id="PF04082">
    <property type="entry name" value="Fungal_trans"/>
    <property type="match status" value="1"/>
</dbReference>
<evidence type="ECO:0000313" key="5">
    <source>
        <dbReference type="EMBL" id="PWN31434.1"/>
    </source>
</evidence>
<feature type="compositionally biased region" description="Polar residues" evidence="3">
    <location>
        <begin position="422"/>
        <end position="447"/>
    </location>
</feature>
<feature type="compositionally biased region" description="Polar residues" evidence="3">
    <location>
        <begin position="976"/>
        <end position="987"/>
    </location>
</feature>
<dbReference type="GeneID" id="37019769"/>
<feature type="region of interest" description="Disordered" evidence="3">
    <location>
        <begin position="377"/>
        <end position="397"/>
    </location>
</feature>
<feature type="compositionally biased region" description="Polar residues" evidence="3">
    <location>
        <begin position="247"/>
        <end position="258"/>
    </location>
</feature>
<feature type="region of interest" description="Disordered" evidence="3">
    <location>
        <begin position="78"/>
        <end position="97"/>
    </location>
</feature>
<dbReference type="SMART" id="SM00906">
    <property type="entry name" value="Fungal_trans"/>
    <property type="match status" value="1"/>
</dbReference>
<dbReference type="RefSeq" id="XP_025351736.1">
    <property type="nucleotide sequence ID" value="XM_025497988.1"/>
</dbReference>
<evidence type="ECO:0000256" key="1">
    <source>
        <dbReference type="ARBA" id="ARBA00022723"/>
    </source>
</evidence>
<feature type="region of interest" description="Disordered" evidence="3">
    <location>
        <begin position="965"/>
        <end position="987"/>
    </location>
</feature>
<keyword evidence="2" id="KW-0539">Nucleus</keyword>
<dbReference type="SMART" id="SM00066">
    <property type="entry name" value="GAL4"/>
    <property type="match status" value="1"/>
</dbReference>
<feature type="region of interest" description="Disordered" evidence="3">
    <location>
        <begin position="124"/>
        <end position="172"/>
    </location>
</feature>
<feature type="domain" description="Zn(2)-C6 fungal-type" evidence="4">
    <location>
        <begin position="166"/>
        <end position="198"/>
    </location>
</feature>
<dbReference type="CDD" id="cd12148">
    <property type="entry name" value="fungal_TF_MHR"/>
    <property type="match status" value="1"/>
</dbReference>
<dbReference type="PANTHER" id="PTHR31668">
    <property type="entry name" value="GLUCOSE TRANSPORT TRANSCRIPTION REGULATOR RGT1-RELATED-RELATED"/>
    <property type="match status" value="1"/>
</dbReference>
<gene>
    <name evidence="5" type="ORF">FA14DRAFT_158677</name>
</gene>
<dbReference type="Gene3D" id="4.10.240.10">
    <property type="entry name" value="Zn(2)-C6 fungal-type DNA-binding domain"/>
    <property type="match status" value="1"/>
</dbReference>
<dbReference type="InterPro" id="IPR007219">
    <property type="entry name" value="XnlR_reg_dom"/>
</dbReference>
<evidence type="ECO:0000256" key="2">
    <source>
        <dbReference type="ARBA" id="ARBA00023242"/>
    </source>
</evidence>
<feature type="compositionally biased region" description="Polar residues" evidence="3">
    <location>
        <begin position="460"/>
        <end position="476"/>
    </location>
</feature>